<proteinExistence type="predicted"/>
<evidence type="ECO:0000259" key="1">
    <source>
        <dbReference type="Pfam" id="PF00078"/>
    </source>
</evidence>
<accession>A0A9D4PWE6</accession>
<dbReference type="InterPro" id="IPR043502">
    <property type="entry name" value="DNA/RNA_pol_sf"/>
</dbReference>
<dbReference type="AlphaFoldDB" id="A0A9D4PWE6"/>
<evidence type="ECO:0000313" key="3">
    <source>
        <dbReference type="Proteomes" id="UP000821837"/>
    </source>
</evidence>
<organism evidence="2 3">
    <name type="scientific">Rhipicephalus sanguineus</name>
    <name type="common">Brown dog tick</name>
    <name type="synonym">Ixodes sanguineus</name>
    <dbReference type="NCBI Taxonomy" id="34632"/>
    <lineage>
        <taxon>Eukaryota</taxon>
        <taxon>Metazoa</taxon>
        <taxon>Ecdysozoa</taxon>
        <taxon>Arthropoda</taxon>
        <taxon>Chelicerata</taxon>
        <taxon>Arachnida</taxon>
        <taxon>Acari</taxon>
        <taxon>Parasitiformes</taxon>
        <taxon>Ixodida</taxon>
        <taxon>Ixodoidea</taxon>
        <taxon>Ixodidae</taxon>
        <taxon>Rhipicephalinae</taxon>
        <taxon>Rhipicephalus</taxon>
        <taxon>Rhipicephalus</taxon>
    </lineage>
</organism>
<dbReference type="GO" id="GO:0071897">
    <property type="term" value="P:DNA biosynthetic process"/>
    <property type="evidence" value="ECO:0007669"/>
    <property type="project" value="UniProtKB-ARBA"/>
</dbReference>
<keyword evidence="3" id="KW-1185">Reference proteome</keyword>
<dbReference type="Pfam" id="PF00078">
    <property type="entry name" value="RVT_1"/>
    <property type="match status" value="1"/>
</dbReference>
<dbReference type="EMBL" id="JABSTV010001250">
    <property type="protein sequence ID" value="KAH7956402.1"/>
    <property type="molecule type" value="Genomic_DNA"/>
</dbReference>
<reference evidence="2" key="2">
    <citation type="submission" date="2021-09" db="EMBL/GenBank/DDBJ databases">
        <authorList>
            <person name="Jia N."/>
            <person name="Wang J."/>
            <person name="Shi W."/>
            <person name="Du L."/>
            <person name="Sun Y."/>
            <person name="Zhan W."/>
            <person name="Jiang J."/>
            <person name="Wang Q."/>
            <person name="Zhang B."/>
            <person name="Ji P."/>
            <person name="Sakyi L.B."/>
            <person name="Cui X."/>
            <person name="Yuan T."/>
            <person name="Jiang B."/>
            <person name="Yang W."/>
            <person name="Lam T.T.-Y."/>
            <person name="Chang Q."/>
            <person name="Ding S."/>
            <person name="Wang X."/>
            <person name="Zhu J."/>
            <person name="Ruan X."/>
            <person name="Zhao L."/>
            <person name="Wei J."/>
            <person name="Que T."/>
            <person name="Du C."/>
            <person name="Cheng J."/>
            <person name="Dai P."/>
            <person name="Han X."/>
            <person name="Huang E."/>
            <person name="Gao Y."/>
            <person name="Liu J."/>
            <person name="Shao H."/>
            <person name="Ye R."/>
            <person name="Li L."/>
            <person name="Wei W."/>
            <person name="Wang X."/>
            <person name="Wang C."/>
            <person name="Huo Q."/>
            <person name="Li W."/>
            <person name="Guo W."/>
            <person name="Chen H."/>
            <person name="Chen S."/>
            <person name="Zhou L."/>
            <person name="Zhou L."/>
            <person name="Ni X."/>
            <person name="Tian J."/>
            <person name="Zhou Y."/>
            <person name="Sheng Y."/>
            <person name="Liu T."/>
            <person name="Pan Y."/>
            <person name="Xia L."/>
            <person name="Li J."/>
            <person name="Zhao F."/>
            <person name="Cao W."/>
        </authorList>
    </citation>
    <scope>NUCLEOTIDE SEQUENCE</scope>
    <source>
        <strain evidence="2">Rsan-2018</strain>
        <tissue evidence="2">Larvae</tissue>
    </source>
</reference>
<dbReference type="SUPFAM" id="SSF56672">
    <property type="entry name" value="DNA/RNA polymerases"/>
    <property type="match status" value="1"/>
</dbReference>
<protein>
    <recommendedName>
        <fullName evidence="1">Reverse transcriptase domain-containing protein</fullName>
    </recommendedName>
</protein>
<dbReference type="VEuPathDB" id="VectorBase:RSAN_047411"/>
<feature type="domain" description="Reverse transcriptase" evidence="1">
    <location>
        <begin position="47"/>
        <end position="98"/>
    </location>
</feature>
<dbReference type="Proteomes" id="UP000821837">
    <property type="component" value="Unassembled WGS sequence"/>
</dbReference>
<dbReference type="InterPro" id="IPR000477">
    <property type="entry name" value="RT_dom"/>
</dbReference>
<sequence length="165" mass="17805">MPSSKKVTAGMEVSTLKDGDCVSQKLEASGCGYSLRHKEQGRAVTTRVPALIYADDIALLAHSPDELQALLDICGDTMATLHLRFNPQKCGVMVWGPKSYSGEFLERRQREAGRVALGVHQQTPIEAIQGDVGRGPPSRLCQSRTTGVGAHHLCQLLNKVGTSHT</sequence>
<name>A0A9D4PWE6_RHISA</name>
<comment type="caution">
    <text evidence="2">The sequence shown here is derived from an EMBL/GenBank/DDBJ whole genome shotgun (WGS) entry which is preliminary data.</text>
</comment>
<reference evidence="2" key="1">
    <citation type="journal article" date="2020" name="Cell">
        <title>Large-Scale Comparative Analyses of Tick Genomes Elucidate Their Genetic Diversity and Vector Capacities.</title>
        <authorList>
            <consortium name="Tick Genome and Microbiome Consortium (TIGMIC)"/>
            <person name="Jia N."/>
            <person name="Wang J."/>
            <person name="Shi W."/>
            <person name="Du L."/>
            <person name="Sun Y."/>
            <person name="Zhan W."/>
            <person name="Jiang J.F."/>
            <person name="Wang Q."/>
            <person name="Zhang B."/>
            <person name="Ji P."/>
            <person name="Bell-Sakyi L."/>
            <person name="Cui X.M."/>
            <person name="Yuan T.T."/>
            <person name="Jiang B.G."/>
            <person name="Yang W.F."/>
            <person name="Lam T.T."/>
            <person name="Chang Q.C."/>
            <person name="Ding S.J."/>
            <person name="Wang X.J."/>
            <person name="Zhu J.G."/>
            <person name="Ruan X.D."/>
            <person name="Zhao L."/>
            <person name="Wei J.T."/>
            <person name="Ye R.Z."/>
            <person name="Que T.C."/>
            <person name="Du C.H."/>
            <person name="Zhou Y.H."/>
            <person name="Cheng J.X."/>
            <person name="Dai P.F."/>
            <person name="Guo W.B."/>
            <person name="Han X.H."/>
            <person name="Huang E.J."/>
            <person name="Li L.F."/>
            <person name="Wei W."/>
            <person name="Gao Y.C."/>
            <person name="Liu J.Z."/>
            <person name="Shao H.Z."/>
            <person name="Wang X."/>
            <person name="Wang C.C."/>
            <person name="Yang T.C."/>
            <person name="Huo Q.B."/>
            <person name="Li W."/>
            <person name="Chen H.Y."/>
            <person name="Chen S.E."/>
            <person name="Zhou L.G."/>
            <person name="Ni X.B."/>
            <person name="Tian J.H."/>
            <person name="Sheng Y."/>
            <person name="Liu T."/>
            <person name="Pan Y.S."/>
            <person name="Xia L.Y."/>
            <person name="Li J."/>
            <person name="Zhao F."/>
            <person name="Cao W.C."/>
        </authorList>
    </citation>
    <scope>NUCLEOTIDE SEQUENCE</scope>
    <source>
        <strain evidence="2">Rsan-2018</strain>
    </source>
</reference>
<evidence type="ECO:0000313" key="2">
    <source>
        <dbReference type="EMBL" id="KAH7956402.1"/>
    </source>
</evidence>
<gene>
    <name evidence="2" type="ORF">HPB52_008867</name>
</gene>